<dbReference type="Proteomes" id="UP001595867">
    <property type="component" value="Unassembled WGS sequence"/>
</dbReference>
<dbReference type="EMBL" id="JBHSBL010000046">
    <property type="protein sequence ID" value="MFC4072917.1"/>
    <property type="molecule type" value="Genomic_DNA"/>
</dbReference>
<name>A0ABV8J8T0_9ACTN</name>
<evidence type="ECO:0000313" key="2">
    <source>
        <dbReference type="EMBL" id="MFC4072917.1"/>
    </source>
</evidence>
<feature type="transmembrane region" description="Helical" evidence="1">
    <location>
        <begin position="183"/>
        <end position="207"/>
    </location>
</feature>
<keyword evidence="1" id="KW-0472">Membrane</keyword>
<evidence type="ECO:0008006" key="4">
    <source>
        <dbReference type="Google" id="ProtNLM"/>
    </source>
</evidence>
<accession>A0ABV8J8T0</accession>
<sequence length="280" mass="28530">MNWGRIFEAVHVALLTNLLLAVACAPLVLVVLTTDPGRTWPLLVLFAPLGGPALVAVFAVLRTYSSVFSLSAPVPSTSTSFIASAATASAAAATPTAATASAAASATPTAASASAASAAPTVSSISASASAPSASSGEVFGVFWSAWRGSARRALAAGALATVALLVLGVDAAWLAGRTAGALLLPVVAVVMTLIVITTVLTLVALAERPDARLRDLARIGAYLGLRRWYLSLFSLFVLLLFEVLLAERPAIAIGVAASPLLYIVWANSRFTLTTIGRTT</sequence>
<keyword evidence="3" id="KW-1185">Reference proteome</keyword>
<feature type="transmembrane region" description="Helical" evidence="1">
    <location>
        <begin position="40"/>
        <end position="61"/>
    </location>
</feature>
<reference evidence="3" key="1">
    <citation type="journal article" date="2019" name="Int. J. Syst. Evol. Microbiol.">
        <title>The Global Catalogue of Microorganisms (GCM) 10K type strain sequencing project: providing services to taxonomists for standard genome sequencing and annotation.</title>
        <authorList>
            <consortium name="The Broad Institute Genomics Platform"/>
            <consortium name="The Broad Institute Genome Sequencing Center for Infectious Disease"/>
            <person name="Wu L."/>
            <person name="Ma J."/>
        </authorList>
    </citation>
    <scope>NUCLEOTIDE SEQUENCE [LARGE SCALE GENOMIC DNA]</scope>
    <source>
        <strain evidence="3">TBRC 5832</strain>
    </source>
</reference>
<proteinExistence type="predicted"/>
<gene>
    <name evidence="2" type="ORF">ACFO0C_48975</name>
</gene>
<comment type="caution">
    <text evidence="2">The sequence shown here is derived from an EMBL/GenBank/DDBJ whole genome shotgun (WGS) entry which is preliminary data.</text>
</comment>
<evidence type="ECO:0000256" key="1">
    <source>
        <dbReference type="SAM" id="Phobius"/>
    </source>
</evidence>
<feature type="transmembrane region" description="Helical" evidence="1">
    <location>
        <begin position="252"/>
        <end position="269"/>
    </location>
</feature>
<keyword evidence="1" id="KW-0812">Transmembrane</keyword>
<protein>
    <recommendedName>
        <fullName evidence="4">Integral membrane protein</fullName>
    </recommendedName>
</protein>
<feature type="transmembrane region" description="Helical" evidence="1">
    <location>
        <begin position="12"/>
        <end position="34"/>
    </location>
</feature>
<dbReference type="PROSITE" id="PS51257">
    <property type="entry name" value="PROKAR_LIPOPROTEIN"/>
    <property type="match status" value="1"/>
</dbReference>
<feature type="transmembrane region" description="Helical" evidence="1">
    <location>
        <begin position="228"/>
        <end position="246"/>
    </location>
</feature>
<feature type="transmembrane region" description="Helical" evidence="1">
    <location>
        <begin position="154"/>
        <end position="177"/>
    </location>
</feature>
<keyword evidence="1" id="KW-1133">Transmembrane helix</keyword>
<evidence type="ECO:0000313" key="3">
    <source>
        <dbReference type="Proteomes" id="UP001595867"/>
    </source>
</evidence>
<organism evidence="2 3">
    <name type="scientific">Actinoplanes subglobosus</name>
    <dbReference type="NCBI Taxonomy" id="1547892"/>
    <lineage>
        <taxon>Bacteria</taxon>
        <taxon>Bacillati</taxon>
        <taxon>Actinomycetota</taxon>
        <taxon>Actinomycetes</taxon>
        <taxon>Micromonosporales</taxon>
        <taxon>Micromonosporaceae</taxon>
        <taxon>Actinoplanes</taxon>
    </lineage>
</organism>
<dbReference type="RefSeq" id="WP_378073854.1">
    <property type="nucleotide sequence ID" value="NZ_JBHSBL010000046.1"/>
</dbReference>